<proteinExistence type="predicted"/>
<evidence type="ECO:0000313" key="4">
    <source>
        <dbReference type="EMBL" id="TCV96424.1"/>
    </source>
</evidence>
<feature type="domain" description="Peptidase S9 prolyl oligopeptidase catalytic" evidence="2">
    <location>
        <begin position="555"/>
        <end position="739"/>
    </location>
</feature>
<sequence length="776" mass="85212">MKPLLFASLWMALLGAVSPPALADTGPVSSASAIGNSADKDKALQARLDFAEQHYRYPERIKDTLINPQWLRDSDRFVYWSATGSHPDTWVMVDARTGADEPLIDVADLHAQLNRIAGKQIAAPSNPLYAISPDQQQIVFRHLNRTYALTLSNRRIMALAPTDPLALALSPDSVASSDRKAFAIQRETGFAVVNANGHALVERTGQENHEWQIPPKAWSPDSRVLMAWRNDSRAVHKIPIVDYSSAIEKVAMVPYAKSGTPLVRQELYAVDPATGRVARMSMPDGETYNWLAGWRPDGSEALLLQLSRDGKRLDLSAVDPRSGKTRLVLHEERPQSFVGALDFATEGWAMQVTPLDDNRHFLWISERDGWRHVYLYDYSGKLIRQVTHGDFPVHRVMGLTPDKQAVLVVASADKSAPYDRLLYRAALDGSAMERLTPDPGIHRIIPSPSMRYYIDGHATRTQPRVWDVNAVDDKTSFRYAKADASALAKIHYAPPEGITVLAADGVTPLYGVLYKPWNFDPRKRYPVIDCIYAGPFIAVVPWSYAGSGEASPNAAAALAQLGYITLVLDARGTPGRGKAFQDVNYGRVGQTEIPDHVAALRQAAASRPYMDMDKVGIYGASWGGYFVLRGMLTAPDFFKAGYAAAPGAPDEDALVNEPNLGLPGVNPEAYKAGSNELIADRLRGALRIMHGTSDIDAPLSTTMRMADALIRADKRFELLIMPGQPHNAVGPARRYANDDARMFFLRTLPPPEAGPDISSSSDAVTVLERDGGMLTR</sequence>
<keyword evidence="4" id="KW-0378">Hydrolase</keyword>
<dbReference type="GO" id="GO:0006508">
    <property type="term" value="P:proteolysis"/>
    <property type="evidence" value="ECO:0007669"/>
    <property type="project" value="InterPro"/>
</dbReference>
<dbReference type="InterPro" id="IPR029058">
    <property type="entry name" value="AB_hydrolase_fold"/>
</dbReference>
<dbReference type="Pfam" id="PF00930">
    <property type="entry name" value="DPPIV_N"/>
    <property type="match status" value="1"/>
</dbReference>
<dbReference type="Gene3D" id="3.40.50.1820">
    <property type="entry name" value="alpha/beta hydrolase"/>
    <property type="match status" value="1"/>
</dbReference>
<dbReference type="SUPFAM" id="SSF82171">
    <property type="entry name" value="DPP6 N-terminal domain-like"/>
    <property type="match status" value="1"/>
</dbReference>
<keyword evidence="1" id="KW-0732">Signal</keyword>
<organism evidence="4 5">
    <name type="scientific">Luteibacter rhizovicinus</name>
    <dbReference type="NCBI Taxonomy" id="242606"/>
    <lineage>
        <taxon>Bacteria</taxon>
        <taxon>Pseudomonadati</taxon>
        <taxon>Pseudomonadota</taxon>
        <taxon>Gammaproteobacteria</taxon>
        <taxon>Lysobacterales</taxon>
        <taxon>Rhodanobacteraceae</taxon>
        <taxon>Luteibacter</taxon>
    </lineage>
</organism>
<dbReference type="Gene3D" id="2.140.10.30">
    <property type="entry name" value="Dipeptidylpeptidase IV, N-terminal domain"/>
    <property type="match status" value="1"/>
</dbReference>
<accession>A0A4R3YY65</accession>
<dbReference type="Proteomes" id="UP000295645">
    <property type="component" value="Unassembled WGS sequence"/>
</dbReference>
<gene>
    <name evidence="4" type="ORF">EC912_102775</name>
</gene>
<evidence type="ECO:0000259" key="3">
    <source>
        <dbReference type="Pfam" id="PF00930"/>
    </source>
</evidence>
<name>A0A4R3YY65_9GAMM</name>
<dbReference type="Pfam" id="PF00326">
    <property type="entry name" value="Peptidase_S9"/>
    <property type="match status" value="1"/>
</dbReference>
<dbReference type="AlphaFoldDB" id="A0A4R3YY65"/>
<evidence type="ECO:0000256" key="1">
    <source>
        <dbReference type="SAM" id="SignalP"/>
    </source>
</evidence>
<dbReference type="RefSeq" id="WP_207906789.1">
    <property type="nucleotide sequence ID" value="NZ_SMCS01000002.1"/>
</dbReference>
<dbReference type="GO" id="GO:0008239">
    <property type="term" value="F:dipeptidyl-peptidase activity"/>
    <property type="evidence" value="ECO:0007669"/>
    <property type="project" value="TreeGrafter"/>
</dbReference>
<dbReference type="GO" id="GO:0008236">
    <property type="term" value="F:serine-type peptidase activity"/>
    <property type="evidence" value="ECO:0007669"/>
    <property type="project" value="InterPro"/>
</dbReference>
<dbReference type="PANTHER" id="PTHR11731:SF193">
    <property type="entry name" value="DIPEPTIDYL PEPTIDASE 9"/>
    <property type="match status" value="1"/>
</dbReference>
<reference evidence="4 5" key="1">
    <citation type="submission" date="2019-03" db="EMBL/GenBank/DDBJ databases">
        <title>Above-ground endophytic microbial communities from plants in different locations in the United States.</title>
        <authorList>
            <person name="Frank C."/>
        </authorList>
    </citation>
    <scope>NUCLEOTIDE SEQUENCE [LARGE SCALE GENOMIC DNA]</scope>
    <source>
        <strain evidence="4 5">LP_13_YM</strain>
    </source>
</reference>
<dbReference type="InterPro" id="IPR050278">
    <property type="entry name" value="Serine_Prot_S9B/DPPIV"/>
</dbReference>
<dbReference type="InterPro" id="IPR002469">
    <property type="entry name" value="Peptidase_S9B_N"/>
</dbReference>
<feature type="chain" id="PRO_5020807706" evidence="1">
    <location>
        <begin position="24"/>
        <end position="776"/>
    </location>
</feature>
<evidence type="ECO:0000313" key="5">
    <source>
        <dbReference type="Proteomes" id="UP000295645"/>
    </source>
</evidence>
<dbReference type="InterPro" id="IPR001375">
    <property type="entry name" value="Peptidase_S9_cat"/>
</dbReference>
<dbReference type="PANTHER" id="PTHR11731">
    <property type="entry name" value="PROTEASE FAMILY S9B,C DIPEPTIDYL-PEPTIDASE IV-RELATED"/>
    <property type="match status" value="1"/>
</dbReference>
<keyword evidence="5" id="KW-1185">Reference proteome</keyword>
<dbReference type="EMBL" id="SMCS01000002">
    <property type="protein sequence ID" value="TCV96424.1"/>
    <property type="molecule type" value="Genomic_DNA"/>
</dbReference>
<feature type="signal peptide" evidence="1">
    <location>
        <begin position="1"/>
        <end position="23"/>
    </location>
</feature>
<dbReference type="GO" id="GO:0004177">
    <property type="term" value="F:aminopeptidase activity"/>
    <property type="evidence" value="ECO:0007669"/>
    <property type="project" value="UniProtKB-KW"/>
</dbReference>
<evidence type="ECO:0000259" key="2">
    <source>
        <dbReference type="Pfam" id="PF00326"/>
    </source>
</evidence>
<dbReference type="SUPFAM" id="SSF53474">
    <property type="entry name" value="alpha/beta-Hydrolases"/>
    <property type="match status" value="1"/>
</dbReference>
<comment type="caution">
    <text evidence="4">The sequence shown here is derived from an EMBL/GenBank/DDBJ whole genome shotgun (WGS) entry which is preliminary data.</text>
</comment>
<keyword evidence="4" id="KW-0645">Protease</keyword>
<protein>
    <submittedName>
        <fullName evidence="4">Dipeptidyl aminopeptidase/acylaminoacyl peptidase</fullName>
    </submittedName>
</protein>
<keyword evidence="4" id="KW-0031">Aminopeptidase</keyword>
<feature type="domain" description="Dipeptidylpeptidase IV N-terminal" evidence="3">
    <location>
        <begin position="217"/>
        <end position="463"/>
    </location>
</feature>